<reference evidence="2 3" key="1">
    <citation type="journal article" date="2016" name="Nat. Commun.">
        <title>Thousands of microbial genomes shed light on interconnected biogeochemical processes in an aquifer system.</title>
        <authorList>
            <person name="Anantharaman K."/>
            <person name="Brown C.T."/>
            <person name="Hug L.A."/>
            <person name="Sharon I."/>
            <person name="Castelle C.J."/>
            <person name="Probst A.J."/>
            <person name="Thomas B.C."/>
            <person name="Singh A."/>
            <person name="Wilkins M.J."/>
            <person name="Karaoz U."/>
            <person name="Brodie E.L."/>
            <person name="Williams K.H."/>
            <person name="Hubbard S.S."/>
            <person name="Banfield J.F."/>
        </authorList>
    </citation>
    <scope>NUCLEOTIDE SEQUENCE [LARGE SCALE GENOMIC DNA]</scope>
</reference>
<proteinExistence type="predicted"/>
<evidence type="ECO:0000313" key="2">
    <source>
        <dbReference type="EMBL" id="OGD67828.1"/>
    </source>
</evidence>
<dbReference type="Proteomes" id="UP000176451">
    <property type="component" value="Unassembled WGS sequence"/>
</dbReference>
<dbReference type="InterPro" id="IPR013429">
    <property type="entry name" value="Regulatory_FmdB_Zinc_ribbon"/>
</dbReference>
<gene>
    <name evidence="2" type="ORF">A3F08_01545</name>
</gene>
<dbReference type="Pfam" id="PF09723">
    <property type="entry name" value="Zn_ribbon_8"/>
    <property type="match status" value="1"/>
</dbReference>
<dbReference type="SMART" id="SM00834">
    <property type="entry name" value="CxxC_CXXC_SSSS"/>
    <property type="match status" value="1"/>
</dbReference>
<comment type="caution">
    <text evidence="2">The sequence shown here is derived from an EMBL/GenBank/DDBJ whole genome shotgun (WGS) entry which is preliminary data.</text>
</comment>
<evidence type="ECO:0000259" key="1">
    <source>
        <dbReference type="SMART" id="SM00834"/>
    </source>
</evidence>
<accession>A0A1F5EKA0</accession>
<name>A0A1F5EKA0_9BACT</name>
<evidence type="ECO:0000313" key="3">
    <source>
        <dbReference type="Proteomes" id="UP000176451"/>
    </source>
</evidence>
<dbReference type="NCBIfam" id="TIGR02605">
    <property type="entry name" value="CxxC_CxxC_SSSS"/>
    <property type="match status" value="1"/>
</dbReference>
<dbReference type="EMBL" id="MEZV01000009">
    <property type="protein sequence ID" value="OGD67828.1"/>
    <property type="molecule type" value="Genomic_DNA"/>
</dbReference>
<protein>
    <recommendedName>
        <fullName evidence="1">Putative regulatory protein FmdB zinc ribbon domain-containing protein</fullName>
    </recommendedName>
</protein>
<dbReference type="AlphaFoldDB" id="A0A1F5EKA0"/>
<dbReference type="STRING" id="1797469.A3F08_01545"/>
<organism evidence="2 3">
    <name type="scientific">Candidatus Berkelbacteria bacterium RIFCSPHIGHO2_12_FULL_36_9</name>
    <dbReference type="NCBI Taxonomy" id="1797469"/>
    <lineage>
        <taxon>Bacteria</taxon>
        <taxon>Candidatus Berkelbacteria</taxon>
    </lineage>
</organism>
<feature type="domain" description="Putative regulatory protein FmdB zinc ribbon" evidence="1">
    <location>
        <begin position="1"/>
        <end position="41"/>
    </location>
</feature>
<sequence>MPIYEYKCKECHSRFEELVKVNSEDPICPHCKSDETEKQLSKIADSSKNSCAGHCHHCSSCQ</sequence>